<proteinExistence type="predicted"/>
<name>A0A0N4ZEB8_PARTI</name>
<evidence type="ECO:0000313" key="2">
    <source>
        <dbReference type="WBParaSite" id="PTRK_0000598800.1"/>
    </source>
</evidence>
<sequence>MYYRAYSSPDVQLNFKDGRFVSFGSLLEELTIVDGKGDWKAWRKKMNARYGESIIWGDQQGNGGNWYDGIASGLRKGDAWLNDVMKENWIGNLAGSESSWMGEDGWKNKGWPTMKYTWGTLATIFTGGAFALESTALAHAGIMGTTTTADVGWWMYSGASFGVGAYNTYVPNNNLSNKVGWGTDALDIIKFINPFGVMNYGIRGIDYYESLKNKK</sequence>
<reference evidence="2" key="1">
    <citation type="submission" date="2017-02" db="UniProtKB">
        <authorList>
            <consortium name="WormBaseParasite"/>
        </authorList>
    </citation>
    <scope>IDENTIFICATION</scope>
</reference>
<evidence type="ECO:0000313" key="1">
    <source>
        <dbReference type="Proteomes" id="UP000038045"/>
    </source>
</evidence>
<dbReference type="WBParaSite" id="PTRK_0000598800.1">
    <property type="protein sequence ID" value="PTRK_0000598800.1"/>
    <property type="gene ID" value="PTRK_0000598800"/>
</dbReference>
<organism evidence="1 2">
    <name type="scientific">Parastrongyloides trichosuri</name>
    <name type="common">Possum-specific nematode worm</name>
    <dbReference type="NCBI Taxonomy" id="131310"/>
    <lineage>
        <taxon>Eukaryota</taxon>
        <taxon>Metazoa</taxon>
        <taxon>Ecdysozoa</taxon>
        <taxon>Nematoda</taxon>
        <taxon>Chromadorea</taxon>
        <taxon>Rhabditida</taxon>
        <taxon>Tylenchina</taxon>
        <taxon>Panagrolaimomorpha</taxon>
        <taxon>Strongyloidoidea</taxon>
        <taxon>Strongyloididae</taxon>
        <taxon>Parastrongyloides</taxon>
    </lineage>
</organism>
<keyword evidence="1" id="KW-1185">Reference proteome</keyword>
<protein>
    <submittedName>
        <fullName evidence="2">Ntox44 domain-containing protein</fullName>
    </submittedName>
</protein>
<accession>A0A0N4ZEB8</accession>
<dbReference type="Proteomes" id="UP000038045">
    <property type="component" value="Unplaced"/>
</dbReference>
<dbReference type="AlphaFoldDB" id="A0A0N4ZEB8"/>